<dbReference type="SUPFAM" id="SSF82771">
    <property type="entry name" value="GIY-YIG endonuclease"/>
    <property type="match status" value="1"/>
</dbReference>
<keyword evidence="4" id="KW-1185">Reference proteome</keyword>
<dbReference type="InterPro" id="IPR000305">
    <property type="entry name" value="GIY-YIG_endonuc"/>
</dbReference>
<dbReference type="OrthoDB" id="9807770at2"/>
<proteinExistence type="inferred from homology"/>
<feature type="domain" description="GIY-YIG" evidence="2">
    <location>
        <begin position="1"/>
        <end position="78"/>
    </location>
</feature>
<keyword evidence="3" id="KW-0540">Nuclease</keyword>
<dbReference type="InterPro" id="IPR050190">
    <property type="entry name" value="UPF0213_domain"/>
</dbReference>
<dbReference type="SMART" id="SM00465">
    <property type="entry name" value="GIYc"/>
    <property type="match status" value="1"/>
</dbReference>
<dbReference type="PANTHER" id="PTHR34477">
    <property type="entry name" value="UPF0213 PROTEIN YHBQ"/>
    <property type="match status" value="1"/>
</dbReference>
<evidence type="ECO:0000259" key="2">
    <source>
        <dbReference type="PROSITE" id="PS50164"/>
    </source>
</evidence>
<reference evidence="3 4" key="1">
    <citation type="submission" date="2016-11" db="EMBL/GenBank/DDBJ databases">
        <title>Trade-off between light-utilization and light-protection in marine flavobacteria.</title>
        <authorList>
            <person name="Kumagai Y."/>
        </authorList>
    </citation>
    <scope>NUCLEOTIDE SEQUENCE [LARGE SCALE GENOMIC DNA]</scope>
    <source>
        <strain evidence="3 4">JCM 17109</strain>
    </source>
</reference>
<dbReference type="Pfam" id="PF01541">
    <property type="entry name" value="GIY-YIG"/>
    <property type="match status" value="1"/>
</dbReference>
<comment type="similarity">
    <text evidence="1">Belongs to the UPF0213 family.</text>
</comment>
<dbReference type="CDD" id="cd10448">
    <property type="entry name" value="GIY-YIG_unchar_3"/>
    <property type="match status" value="1"/>
</dbReference>
<dbReference type="PROSITE" id="PS50164">
    <property type="entry name" value="GIY_YIG"/>
    <property type="match status" value="1"/>
</dbReference>
<dbReference type="GO" id="GO:0004519">
    <property type="term" value="F:endonuclease activity"/>
    <property type="evidence" value="ECO:0007669"/>
    <property type="project" value="UniProtKB-KW"/>
</dbReference>
<dbReference type="Proteomes" id="UP000239532">
    <property type="component" value="Unassembled WGS sequence"/>
</dbReference>
<dbReference type="Gene3D" id="3.40.1440.10">
    <property type="entry name" value="GIY-YIG endonuclease"/>
    <property type="match status" value="1"/>
</dbReference>
<evidence type="ECO:0000256" key="1">
    <source>
        <dbReference type="ARBA" id="ARBA00007435"/>
    </source>
</evidence>
<protein>
    <submittedName>
        <fullName evidence="3">Endonuclease</fullName>
    </submittedName>
</protein>
<dbReference type="PANTHER" id="PTHR34477:SF5">
    <property type="entry name" value="BSL5627 PROTEIN"/>
    <property type="match status" value="1"/>
</dbReference>
<keyword evidence="3" id="KW-0378">Hydrolase</keyword>
<gene>
    <name evidence="3" type="ORF">BST86_08100</name>
</gene>
<dbReference type="InterPro" id="IPR035901">
    <property type="entry name" value="GIY-YIG_endonuc_sf"/>
</dbReference>
<dbReference type="AlphaFoldDB" id="A0A2S9WUC6"/>
<dbReference type="EMBL" id="MQUC01000003">
    <property type="protein sequence ID" value="PRP67064.1"/>
    <property type="molecule type" value="Genomic_DNA"/>
</dbReference>
<organism evidence="3 4">
    <name type="scientific">Nonlabens agnitus</name>
    <dbReference type="NCBI Taxonomy" id="870484"/>
    <lineage>
        <taxon>Bacteria</taxon>
        <taxon>Pseudomonadati</taxon>
        <taxon>Bacteroidota</taxon>
        <taxon>Flavobacteriia</taxon>
        <taxon>Flavobacteriales</taxon>
        <taxon>Flavobacteriaceae</taxon>
        <taxon>Nonlabens</taxon>
    </lineage>
</organism>
<evidence type="ECO:0000313" key="4">
    <source>
        <dbReference type="Proteomes" id="UP000239532"/>
    </source>
</evidence>
<name>A0A2S9WUC6_9FLAO</name>
<keyword evidence="3" id="KW-0255">Endonuclease</keyword>
<accession>A0A2S9WUC6</accession>
<evidence type="ECO:0000313" key="3">
    <source>
        <dbReference type="EMBL" id="PRP67064.1"/>
    </source>
</evidence>
<comment type="caution">
    <text evidence="3">The sequence shown here is derived from an EMBL/GenBank/DDBJ whole genome shotgun (WGS) entry which is preliminary data.</text>
</comment>
<sequence length="105" mass="12791">MPHYVYIITNKNNGTLYIGETGNIKRRISQHKRKVHPAKFSARYNLDKLVYFEILDSLDARRIREKQLKKWNRDWKIRIIEEKNPDLIDLSLNWDLSFKMMEKEI</sequence>